<proteinExistence type="predicted"/>
<dbReference type="InterPro" id="IPR003870">
    <property type="entry name" value="DUF222"/>
</dbReference>
<feature type="compositionally biased region" description="Low complexity" evidence="1">
    <location>
        <begin position="320"/>
        <end position="340"/>
    </location>
</feature>
<dbReference type="Proteomes" id="UP000265419">
    <property type="component" value="Unassembled WGS sequence"/>
</dbReference>
<comment type="caution">
    <text evidence="3">The sequence shown here is derived from an EMBL/GenBank/DDBJ whole genome shotgun (WGS) entry which is preliminary data.</text>
</comment>
<evidence type="ECO:0000259" key="2">
    <source>
        <dbReference type="Pfam" id="PF02720"/>
    </source>
</evidence>
<evidence type="ECO:0000313" key="3">
    <source>
        <dbReference type="EMBL" id="RII41638.1"/>
    </source>
</evidence>
<feature type="compositionally biased region" description="Basic and acidic residues" evidence="1">
    <location>
        <begin position="241"/>
        <end position="252"/>
    </location>
</feature>
<dbReference type="RefSeq" id="WP_119425233.1">
    <property type="nucleotide sequence ID" value="NZ_QQXK01000023.1"/>
</dbReference>
<feature type="domain" description="DUF222" evidence="2">
    <location>
        <begin position="383"/>
        <end position="511"/>
    </location>
</feature>
<dbReference type="AlphaFoldDB" id="A0A399J7Z2"/>
<feature type="non-terminal residue" evidence="3">
    <location>
        <position position="516"/>
    </location>
</feature>
<sequence>MLDVEAITQATATLRSLINAGPRAWDGAPEEEVVAALGAAADLARTCDSVKIAAAGAVARRSEPLTPIESLARRLGHSNTRRLVMDVFGVNGYVAGSWIDVAAAVQPRTGISTGDLPPARPAVAAAIEAGELSAEIAKAIVEQLSKLTGESVDGGIAVAEAAMVANATGGRINLFKPAPPVQPAPPAGQSGGYCESGTDWGGNSSGPGGPGDGILEFLPQNPPAPQDPRMTPWGEMGGTPWDRDPRYEDPHTRAGRAWFGHQDDPGQPHPGQASAGAGGAGNLGRFGQPGAHGNAWPAVPGAPAGHEQDGTPGGGGAGWPGTTASPNQQPSPHQRQQPQAPFRPVLPPSMDENTTRRGTGSAIAGGRVGLERIKEESKGWGLVLDPDGAEPRYEQQRKNRSFRLIKKAGGGYDITGFAPDVEGAQIRTLLDACLSPRTKDHGPENLFNQDHVANSTDMGTGTGADASRTHAQRSFDALAHILALHAASADAPTTAGAAPTLLISTTLTAIDHHLHD</sequence>
<organism evidence="3 4">
    <name type="scientific">Galactobacter valiniphilus</name>
    <dbReference type="NCBI Taxonomy" id="2676122"/>
    <lineage>
        <taxon>Bacteria</taxon>
        <taxon>Bacillati</taxon>
        <taxon>Actinomycetota</taxon>
        <taxon>Actinomycetes</taxon>
        <taxon>Micrococcales</taxon>
        <taxon>Micrococcaceae</taxon>
        <taxon>Galactobacter</taxon>
    </lineage>
</organism>
<name>A0A399J7Z2_9MICC</name>
<feature type="compositionally biased region" description="Gly residues" evidence="1">
    <location>
        <begin position="199"/>
        <end position="212"/>
    </location>
</feature>
<accession>A0A399J7Z2</accession>
<evidence type="ECO:0000313" key="4">
    <source>
        <dbReference type="Proteomes" id="UP000265419"/>
    </source>
</evidence>
<protein>
    <submittedName>
        <fullName evidence="3">DUF222 domain-containing protein</fullName>
    </submittedName>
</protein>
<feature type="region of interest" description="Disordered" evidence="1">
    <location>
        <begin position="181"/>
        <end position="367"/>
    </location>
</feature>
<gene>
    <name evidence="3" type="ORF">DWB68_11285</name>
</gene>
<dbReference type="Pfam" id="PF02720">
    <property type="entry name" value="DUF222"/>
    <property type="match status" value="1"/>
</dbReference>
<evidence type="ECO:0000256" key="1">
    <source>
        <dbReference type="SAM" id="MobiDB-lite"/>
    </source>
</evidence>
<keyword evidence="4" id="KW-1185">Reference proteome</keyword>
<reference evidence="3 4" key="1">
    <citation type="submission" date="2018-07" db="EMBL/GenBank/DDBJ databases">
        <title>Arthrobacter sp. nov., isolated from raw cow's milk with high bacterial count.</title>
        <authorList>
            <person name="Hahne J."/>
            <person name="Isele D."/>
            <person name="Lipski A."/>
        </authorList>
    </citation>
    <scope>NUCLEOTIDE SEQUENCE [LARGE SCALE GENOMIC DNA]</scope>
    <source>
        <strain evidence="3 4">JZ R-35</strain>
    </source>
</reference>
<dbReference type="EMBL" id="QQXK01000023">
    <property type="protein sequence ID" value="RII41638.1"/>
    <property type="molecule type" value="Genomic_DNA"/>
</dbReference>